<name>A0AAV8QHZ4_ENSVE</name>
<proteinExistence type="predicted"/>
<gene>
    <name evidence="1" type="ORF">OPV22_023431</name>
</gene>
<reference evidence="1 2" key="1">
    <citation type="submission" date="2022-12" db="EMBL/GenBank/DDBJ databases">
        <title>Chromosome-scale assembly of the Ensete ventricosum genome.</title>
        <authorList>
            <person name="Dussert Y."/>
            <person name="Stocks J."/>
            <person name="Wendawek A."/>
            <person name="Woldeyes F."/>
            <person name="Nichols R.A."/>
            <person name="Borrell J.S."/>
        </authorList>
    </citation>
    <scope>NUCLEOTIDE SEQUENCE [LARGE SCALE GENOMIC DNA]</scope>
    <source>
        <strain evidence="2">cv. Maze</strain>
        <tissue evidence="1">Seeds</tissue>
    </source>
</reference>
<evidence type="ECO:0000313" key="2">
    <source>
        <dbReference type="Proteomes" id="UP001222027"/>
    </source>
</evidence>
<evidence type="ECO:0000313" key="1">
    <source>
        <dbReference type="EMBL" id="KAJ8479704.1"/>
    </source>
</evidence>
<organism evidence="1 2">
    <name type="scientific">Ensete ventricosum</name>
    <name type="common">Abyssinian banana</name>
    <name type="synonym">Musa ensete</name>
    <dbReference type="NCBI Taxonomy" id="4639"/>
    <lineage>
        <taxon>Eukaryota</taxon>
        <taxon>Viridiplantae</taxon>
        <taxon>Streptophyta</taxon>
        <taxon>Embryophyta</taxon>
        <taxon>Tracheophyta</taxon>
        <taxon>Spermatophyta</taxon>
        <taxon>Magnoliopsida</taxon>
        <taxon>Liliopsida</taxon>
        <taxon>Zingiberales</taxon>
        <taxon>Musaceae</taxon>
        <taxon>Ensete</taxon>
    </lineage>
</organism>
<keyword evidence="2" id="KW-1185">Reference proteome</keyword>
<dbReference type="AlphaFoldDB" id="A0AAV8QHZ4"/>
<sequence>MPTDGVCPATAWGCTPKQSPNKELFSGIEEKARIAIIEKTSMSSEAMQHNTIRIPKGDPYCSHHARGNAIKETQTINRPSSTLQNNWPHTTRMKPSYPFHFTKYHG</sequence>
<dbReference type="EMBL" id="JAQQAF010000006">
    <property type="protein sequence ID" value="KAJ8479704.1"/>
    <property type="molecule type" value="Genomic_DNA"/>
</dbReference>
<dbReference type="Proteomes" id="UP001222027">
    <property type="component" value="Unassembled WGS sequence"/>
</dbReference>
<protein>
    <submittedName>
        <fullName evidence="1">Uncharacterized protein</fullName>
    </submittedName>
</protein>
<comment type="caution">
    <text evidence="1">The sequence shown here is derived from an EMBL/GenBank/DDBJ whole genome shotgun (WGS) entry which is preliminary data.</text>
</comment>
<accession>A0AAV8QHZ4</accession>